<gene>
    <name evidence="1" type="ORF">CCFV1_ORF046</name>
</gene>
<accession>A0ABC8QJM3</accession>
<evidence type="ECO:0000313" key="1">
    <source>
        <dbReference type="EMBL" id="CAJ2002092.1"/>
    </source>
</evidence>
<comment type="caution">
    <text evidence="1">The sequence shown here is derived from an EMBL/GenBank/DDBJ whole genome shotgun (WGS) entry which is preliminary data.</text>
</comment>
<dbReference type="Proteomes" id="UP001642380">
    <property type="component" value="Unassembled WGS sequence"/>
</dbReference>
<protein>
    <submittedName>
        <fullName evidence="1">LbFV_orf20-like</fullName>
    </submittedName>
</protein>
<keyword evidence="2" id="KW-1185">Reference proteome</keyword>
<proteinExistence type="predicted"/>
<organism evidence="1 2">
    <name type="scientific">Cotesia congregata filamentous virus 1</name>
    <dbReference type="NCBI Taxonomy" id="3064291"/>
    <lineage>
        <taxon>Viruses</taxon>
        <taxon>Viruses incertae sedis</taxon>
        <taxon>Naldaviricetes</taxon>
        <taxon>Lefavirales</taxon>
        <taxon>Filamentoviridae</taxon>
        <taxon>Betafilamentovirus</taxon>
        <taxon>Betafilamentovirus cocongregatae</taxon>
    </lineage>
</organism>
<reference evidence="1 2" key="1">
    <citation type="submission" date="2024-01" db="EMBL/GenBank/DDBJ databases">
        <authorList>
            <person name="Guinet B."/>
        </authorList>
    </citation>
    <scope>NUCLEOTIDE SEQUENCE [LARGE SCALE GENOMIC DNA]</scope>
</reference>
<evidence type="ECO:0000313" key="2">
    <source>
        <dbReference type="Proteomes" id="UP001642380"/>
    </source>
</evidence>
<sequence length="434" mass="48472">MDASQIQQQGFDSGLGGSAAASAESDILISQISSGSGGGGGGGGSNDESRAAINRILEQLKQLFVDQNKQIKLEQNIAQFTLNLRVKACTPLGKRNADRQDGLYCLIDVHCSNLDGSPPSVIIGCFCEKHAKEFLNLTFIQNVMFNQIYYLPIAYKGSKENVNIMFNLLSFNFKNGEAAIRKQLSGFPEPIENLDMIVKLFYRMSQVLGGENAETKNLIPLLIRFYSLYNEHTSELMNCIKYDTITMMFSSDWLEQNKQNHLVMRIMQSLSPSKVIKNGNEIDLKAITNAEELVDKTILIYNVPMLWLTLVDILIYLCFYPSIRVLERNVAECHTPTIQTFNGNLIYGVGYGTQFDCPDLFTRSSSSDTAVDNMPRDSAASVYLRKKPKTYACSFLIVDAVRHGVYLPPIFDYKTGNSCTLNAKMSKYLSNTTL</sequence>
<name>A0ABC8QJM3_9VIRU</name>
<dbReference type="EMBL" id="CAUOPR010000001">
    <property type="protein sequence ID" value="CAJ2002092.1"/>
    <property type="molecule type" value="Genomic_DNA"/>
</dbReference>